<dbReference type="GO" id="GO:0005085">
    <property type="term" value="F:guanyl-nucleotide exchange factor activity"/>
    <property type="evidence" value="ECO:0007669"/>
    <property type="project" value="UniProtKB-KW"/>
</dbReference>
<dbReference type="InterPro" id="IPR019318">
    <property type="entry name" value="Gua_nucleotide_exch_fac_Ric8"/>
</dbReference>
<evidence type="ECO:0000313" key="7">
    <source>
        <dbReference type="EMBL" id="LAC22088.1"/>
    </source>
</evidence>
<proteinExistence type="evidence at transcript level"/>
<keyword evidence="4" id="KW-0344">Guanine-nucleotide releasing factor</keyword>
<comment type="subcellular location">
    <subcellularLocation>
        <location evidence="1">Cytoplasm</location>
        <location evidence="1">Cell cortex</location>
    </subcellularLocation>
</comment>
<evidence type="ECO:0000256" key="5">
    <source>
        <dbReference type="ARBA" id="ARBA00023186"/>
    </source>
</evidence>
<evidence type="ECO:0000256" key="6">
    <source>
        <dbReference type="SAM" id="MobiDB-lite"/>
    </source>
</evidence>
<dbReference type="GO" id="GO:0007186">
    <property type="term" value="P:G protein-coupled receptor signaling pathway"/>
    <property type="evidence" value="ECO:0007669"/>
    <property type="project" value="TreeGrafter"/>
</dbReference>
<dbReference type="PRINTS" id="PR01802">
    <property type="entry name" value="SYNEMBRYN"/>
</dbReference>
<dbReference type="GO" id="GO:0005938">
    <property type="term" value="C:cell cortex"/>
    <property type="evidence" value="ECO:0007669"/>
    <property type="project" value="UniProtKB-SubCell"/>
</dbReference>
<dbReference type="InterPro" id="IPR008376">
    <property type="entry name" value="Chaperone_Ric-8_A/B"/>
</dbReference>
<accession>A0A6A7FUC6</accession>
<dbReference type="EMBL" id="IACT01002830">
    <property type="protein sequence ID" value="LAC22088.1"/>
    <property type="molecule type" value="mRNA"/>
</dbReference>
<dbReference type="PANTHER" id="PTHR12425">
    <property type="entry name" value="SYNEMBRYN"/>
    <property type="match status" value="1"/>
</dbReference>
<feature type="region of interest" description="Disordered" evidence="6">
    <location>
        <begin position="468"/>
        <end position="494"/>
    </location>
</feature>
<comment type="similarity">
    <text evidence="2">Belongs to the synembryn family.</text>
</comment>
<sequence length="588" mass="64618">MDVNKLIEITGREEDLALIKQFNDKFSDASYNNKSKLGLSAEEFEQLWRVVMKVLQQQQLAPAVASSYLTLIKILSRDKLSVCEVLSEEHMNTIIQLAALGDSSQLQNNEHQGCASEACHCLSNLVYQSSEAQRVFCTTQLVQRLLTKLQQPQQLEHDLNITYVRLLFLVTALEQHTRMSAVVDHDALTTLLPLLDDTAASAGDNKAPTMQREAVERIVEVLKVLYSLCVGLTSPGSCSNDQQQRLDTTMVADTALQPRHDQSIVAIVDRVRELLLSTAHTHQHTQLMHSHCINLLVCVPTTALSTLTPSLSEGSSSWWGGGSGSAKSQQQQKRLTVYRNTDMTALVQILAFLHARLNAAEQQSSEKVTPVMTMLVTACESSRTIRRFVRLRVMPPLRDVSQRPEEGNSLRSKLVKLMTSPVLELKHLSATLLYILCNKSVDRLIKYTGYGNCAGLLASLGLLAGGPVKGGASASDDDSSSEESDTEEYEKVKHMVNPVTGCYEPVRPNPVDEMSEEQKEYEAVKLVNALDKLIRSGSIKPCSVGADGQPQPLESVLQLQEAGGVGGFQRPTPAAAADDDDHDKSDDE</sequence>
<dbReference type="Pfam" id="PF10165">
    <property type="entry name" value="Ric8"/>
    <property type="match status" value="1"/>
</dbReference>
<dbReference type="PANTHER" id="PTHR12425:SF5">
    <property type="entry name" value="SYNEMBRYN"/>
    <property type="match status" value="1"/>
</dbReference>
<evidence type="ECO:0000256" key="2">
    <source>
        <dbReference type="ARBA" id="ARBA00009049"/>
    </source>
</evidence>
<name>A0A6A7FUC6_9CRUS</name>
<dbReference type="InterPro" id="IPR011989">
    <property type="entry name" value="ARM-like"/>
</dbReference>
<evidence type="ECO:0000256" key="3">
    <source>
        <dbReference type="ARBA" id="ARBA00022490"/>
    </source>
</evidence>
<feature type="region of interest" description="Disordered" evidence="6">
    <location>
        <begin position="561"/>
        <end position="588"/>
    </location>
</feature>
<evidence type="ECO:0000256" key="4">
    <source>
        <dbReference type="ARBA" id="ARBA00022658"/>
    </source>
</evidence>
<dbReference type="SUPFAM" id="SSF48371">
    <property type="entry name" value="ARM repeat"/>
    <property type="match status" value="1"/>
</dbReference>
<evidence type="ECO:0000256" key="1">
    <source>
        <dbReference type="ARBA" id="ARBA00004544"/>
    </source>
</evidence>
<reference evidence="7" key="1">
    <citation type="submission" date="2017-11" db="EMBL/GenBank/DDBJ databases">
        <title>The sensing device of the deep-sea amphipod.</title>
        <authorList>
            <person name="Kobayashi H."/>
            <person name="Nagahama T."/>
            <person name="Arai W."/>
            <person name="Sasagawa Y."/>
            <person name="Umeda M."/>
            <person name="Hayashi T."/>
            <person name="Nikaido I."/>
            <person name="Watanabe H."/>
            <person name="Oguri K."/>
            <person name="Kitazato H."/>
            <person name="Fujioka K."/>
            <person name="Kido Y."/>
            <person name="Takami H."/>
        </authorList>
    </citation>
    <scope>NUCLEOTIDE SEQUENCE</scope>
    <source>
        <tissue evidence="7">Whole body</tissue>
    </source>
</reference>
<dbReference type="AlphaFoldDB" id="A0A6A7FUC6"/>
<keyword evidence="3" id="KW-0963">Cytoplasm</keyword>
<dbReference type="GO" id="GO:0001965">
    <property type="term" value="F:G-protein alpha-subunit binding"/>
    <property type="evidence" value="ECO:0007669"/>
    <property type="project" value="TreeGrafter"/>
</dbReference>
<dbReference type="Gene3D" id="1.25.10.10">
    <property type="entry name" value="Leucine-rich Repeat Variant"/>
    <property type="match status" value="1"/>
</dbReference>
<keyword evidence="5" id="KW-0143">Chaperone</keyword>
<feature type="compositionally biased region" description="Acidic residues" evidence="6">
    <location>
        <begin position="475"/>
        <end position="488"/>
    </location>
</feature>
<protein>
    <submittedName>
        <fullName evidence="7">Synembryn-A-like isoform X2</fullName>
    </submittedName>
</protein>
<dbReference type="InterPro" id="IPR016024">
    <property type="entry name" value="ARM-type_fold"/>
</dbReference>
<organism evidence="7">
    <name type="scientific">Hirondellea gigas</name>
    <dbReference type="NCBI Taxonomy" id="1518452"/>
    <lineage>
        <taxon>Eukaryota</taxon>
        <taxon>Metazoa</taxon>
        <taxon>Ecdysozoa</taxon>
        <taxon>Arthropoda</taxon>
        <taxon>Crustacea</taxon>
        <taxon>Multicrustacea</taxon>
        <taxon>Malacostraca</taxon>
        <taxon>Eumalacostraca</taxon>
        <taxon>Peracarida</taxon>
        <taxon>Amphipoda</taxon>
        <taxon>Amphilochidea</taxon>
        <taxon>Lysianassida</taxon>
        <taxon>Lysianassidira</taxon>
        <taxon>Lysianassoidea</taxon>
        <taxon>Lysianassidae</taxon>
        <taxon>Hirondellea</taxon>
    </lineage>
</organism>